<dbReference type="PANTHER" id="PTHR43267:SF1">
    <property type="entry name" value="TRNA THREONYLCARBAMOYLADENOSINE DEHYDRATASE"/>
    <property type="match status" value="1"/>
</dbReference>
<dbReference type="AlphaFoldDB" id="A0A6B2QZ60"/>
<dbReference type="InterPro" id="IPR035985">
    <property type="entry name" value="Ubiquitin-activating_enz"/>
</dbReference>
<dbReference type="GO" id="GO:0061504">
    <property type="term" value="P:cyclic threonylcarbamoyladenosine biosynthetic process"/>
    <property type="evidence" value="ECO:0007669"/>
    <property type="project" value="TreeGrafter"/>
</dbReference>
<feature type="domain" description="THIF-type NAD/FAD binding fold" evidence="1">
    <location>
        <begin position="30"/>
        <end position="285"/>
    </location>
</feature>
<organism evidence="2">
    <name type="scientific">Sheuella amnicola</name>
    <dbReference type="NCBI Taxonomy" id="2707330"/>
    <lineage>
        <taxon>Bacteria</taxon>
        <taxon>Pseudomonadati</taxon>
        <taxon>Pseudomonadota</taxon>
        <taxon>Betaproteobacteria</taxon>
        <taxon>Burkholderiales</taxon>
        <taxon>Alcaligenaceae</taxon>
        <taxon>Sheuella</taxon>
    </lineage>
</organism>
<dbReference type="Pfam" id="PF00899">
    <property type="entry name" value="ThiF"/>
    <property type="match status" value="1"/>
</dbReference>
<protein>
    <submittedName>
        <fullName evidence="2">tRNA threonylcarbamoyladenosine dehydratase</fullName>
    </submittedName>
</protein>
<dbReference type="EMBL" id="JAAGRN010000004">
    <property type="protein sequence ID" value="NDY83008.1"/>
    <property type="molecule type" value="Genomic_DNA"/>
</dbReference>
<sequence length="288" mass="30130">MQDQTNDTSIDATPVDESTERRFGGLTRLYGPASNIALQQSHVAVVGIGGVGSWVAEALARSGVGTLTLVDLDHVAESNINRQVHALTSTLGQAKVVAMAARIAGINAACHVKCVDDFLTPENVATVLPDDAAVVIDCTDQVSAKIAMVLHARARRLPLLVCGGAGGKTDLLSMRAGDLSEATHDALLARMRNLLRKSHGFPKPSNAAGKAKKRIPKMGVSVIWVDQPTILPDAWLLQKTTGDSEMASTLQGLSCAGYGSSVTVTGSMGFAAAAQAINIILNNKKVTR</sequence>
<comment type="caution">
    <text evidence="2">The sequence shown here is derived from an EMBL/GenBank/DDBJ whole genome shotgun (WGS) entry which is preliminary data.</text>
</comment>
<accession>A0A6B2QZ60</accession>
<dbReference type="CDD" id="cd00755">
    <property type="entry name" value="YgdL_like"/>
    <property type="match status" value="1"/>
</dbReference>
<dbReference type="RefSeq" id="WP_163653411.1">
    <property type="nucleotide sequence ID" value="NZ_JAAGRN010000004.1"/>
</dbReference>
<name>A0A6B2QZ60_9BURK</name>
<dbReference type="GO" id="GO:0008641">
    <property type="term" value="F:ubiquitin-like modifier activating enzyme activity"/>
    <property type="evidence" value="ECO:0007669"/>
    <property type="project" value="InterPro"/>
</dbReference>
<dbReference type="InterPro" id="IPR000594">
    <property type="entry name" value="ThiF_NAD_FAD-bd"/>
</dbReference>
<dbReference type="InterPro" id="IPR045886">
    <property type="entry name" value="ThiF/MoeB/HesA"/>
</dbReference>
<gene>
    <name evidence="2" type="ORF">G3I67_07180</name>
</gene>
<dbReference type="GO" id="GO:0061503">
    <property type="term" value="F:tRNA threonylcarbamoyladenosine dehydratase"/>
    <property type="evidence" value="ECO:0007669"/>
    <property type="project" value="TreeGrafter"/>
</dbReference>
<dbReference type="PANTHER" id="PTHR43267">
    <property type="entry name" value="TRNA THREONYLCARBAMOYLADENOSINE DEHYDRATASE"/>
    <property type="match status" value="1"/>
</dbReference>
<dbReference type="SUPFAM" id="SSF69572">
    <property type="entry name" value="Activating enzymes of the ubiquitin-like proteins"/>
    <property type="match status" value="1"/>
</dbReference>
<evidence type="ECO:0000313" key="2">
    <source>
        <dbReference type="EMBL" id="NDY83008.1"/>
    </source>
</evidence>
<dbReference type="Gene3D" id="3.40.50.720">
    <property type="entry name" value="NAD(P)-binding Rossmann-like Domain"/>
    <property type="match status" value="1"/>
</dbReference>
<proteinExistence type="predicted"/>
<evidence type="ECO:0000259" key="1">
    <source>
        <dbReference type="Pfam" id="PF00899"/>
    </source>
</evidence>
<reference evidence="2" key="1">
    <citation type="submission" date="2020-02" db="EMBL/GenBank/DDBJ databases">
        <authorList>
            <person name="Chen W.-M."/>
        </authorList>
    </citation>
    <scope>NUCLEOTIDE SEQUENCE</scope>
    <source>
        <strain evidence="2">NBD-18</strain>
    </source>
</reference>